<evidence type="ECO:0000256" key="1">
    <source>
        <dbReference type="ARBA" id="ARBA00001412"/>
    </source>
</evidence>
<evidence type="ECO:0000256" key="7">
    <source>
        <dbReference type="RuleBase" id="RU000675"/>
    </source>
</evidence>
<dbReference type="EC" id="3.2.1.23" evidence="3 7"/>
<feature type="signal peptide" evidence="9">
    <location>
        <begin position="1"/>
        <end position="26"/>
    </location>
</feature>
<organism evidence="11 12">
    <name type="scientific">Coptis chinensis</name>
    <dbReference type="NCBI Taxonomy" id="261450"/>
    <lineage>
        <taxon>Eukaryota</taxon>
        <taxon>Viridiplantae</taxon>
        <taxon>Streptophyta</taxon>
        <taxon>Embryophyta</taxon>
        <taxon>Tracheophyta</taxon>
        <taxon>Spermatophyta</taxon>
        <taxon>Magnoliopsida</taxon>
        <taxon>Ranunculales</taxon>
        <taxon>Ranunculaceae</taxon>
        <taxon>Coptidoideae</taxon>
        <taxon>Coptis</taxon>
    </lineage>
</organism>
<dbReference type="FunFam" id="2.60.120.260:FF:000142">
    <property type="entry name" value="Beta-galactosidase"/>
    <property type="match status" value="1"/>
</dbReference>
<dbReference type="AlphaFoldDB" id="A0A835LIT9"/>
<keyword evidence="6 7" id="KW-0326">Glycosidase</keyword>
<dbReference type="Gene3D" id="3.20.20.80">
    <property type="entry name" value="Glycosidases"/>
    <property type="match status" value="1"/>
</dbReference>
<dbReference type="InterPro" id="IPR031330">
    <property type="entry name" value="Gly_Hdrlase_35_cat"/>
</dbReference>
<keyword evidence="12" id="KW-1185">Reference proteome</keyword>
<evidence type="ECO:0000256" key="2">
    <source>
        <dbReference type="ARBA" id="ARBA00009809"/>
    </source>
</evidence>
<dbReference type="PROSITE" id="PS50228">
    <property type="entry name" value="SUEL_LECTIN"/>
    <property type="match status" value="1"/>
</dbReference>
<dbReference type="Pfam" id="PF21467">
    <property type="entry name" value="BetaGal_gal-bd"/>
    <property type="match status" value="1"/>
</dbReference>
<dbReference type="FunFam" id="2.60.120.260:FF:000076">
    <property type="entry name" value="Beta-galactosidase"/>
    <property type="match status" value="1"/>
</dbReference>
<accession>A0A835LIT9</accession>
<sequence>MGKISFCGLIVLVIIINGCCFERGVAVTVSYDHRAIVIDGHRRVLLSGSIHYPRSTPEVWPELIRKSKEGGLDVIETYVFWNYHEPVKGQYYFEGRFDLVKFVKTVQEAGLFVHLRIGPYACAEWNYGGFPLWLHFIPRIQFRTTNTPFKIEMELFLTKIVNMMKEEKLFASQGGPIILAQVENEYGNIQWAYGIGGDLYVQWAAKTALSLNTTVPWVMCVQNDAPDPVINTCNGFYCDEFTPNSPSKPKMWTENYVGWFLAFGYAHPFRPDEDLAFAVTRFFGKGGTFQNYYMYFGGTNFGRTAGGPLVATSYDYDAPIDEYGFIRQPKWGHLRDLHRAIKQCERYLVSSDPIFKKLGVNLEAHIYYKSPNNCAAFLSNVDKLLDANVTFNGRTYNLPAWSVSILPDCKNVVYNTAKGWSLVSNFEEVVKCQYSVIVKPGERKEVFLSVESLGHAALIFVNNKVVGFSYGNHDNANFTFNKKIKLKQGNNSVALLSMMIGLQVGLEGEYLGLDKSSLANSSLWTSGMDLPINETLIWYKTSFIAPEGNGPLSLNLASMGKGQVWVNGQSIGRYWSAYLAPSTGCNNSCDYRGSYDASKCLKNCGQPAQILYHVPRSWVHSGENLLVLHEEIGGDPSKISVLTRTDQEICSLVSESDPPAVDSWKPNSEVMSAIPEVRLSCEQGRHVSSINFASFGTPTGQCGKLSHGLCYAQNVLQIVQEACIGREHCSVPVSTTLLGDPCPGVLKSLAVEALCTPQ</sequence>
<evidence type="ECO:0000256" key="9">
    <source>
        <dbReference type="SAM" id="SignalP"/>
    </source>
</evidence>
<name>A0A835LIT9_9MAGN</name>
<dbReference type="GO" id="GO:0030246">
    <property type="term" value="F:carbohydrate binding"/>
    <property type="evidence" value="ECO:0007669"/>
    <property type="project" value="InterPro"/>
</dbReference>
<gene>
    <name evidence="11" type="ORF">IFM89_017142</name>
</gene>
<keyword evidence="4 9" id="KW-0732">Signal</keyword>
<dbReference type="Gene3D" id="2.60.120.260">
    <property type="entry name" value="Galactose-binding domain-like"/>
    <property type="match status" value="1"/>
</dbReference>
<dbReference type="GO" id="GO:0005975">
    <property type="term" value="P:carbohydrate metabolic process"/>
    <property type="evidence" value="ECO:0007669"/>
    <property type="project" value="InterPro"/>
</dbReference>
<dbReference type="Pfam" id="PF01301">
    <property type="entry name" value="Glyco_hydro_35"/>
    <property type="match status" value="1"/>
</dbReference>
<comment type="caution">
    <text evidence="11">The sequence shown here is derived from an EMBL/GenBank/DDBJ whole genome shotgun (WGS) entry which is preliminary data.</text>
</comment>
<dbReference type="FunFam" id="3.20.20.80:FF:000006">
    <property type="entry name" value="Beta-galactosidase"/>
    <property type="match status" value="1"/>
</dbReference>
<dbReference type="InterPro" id="IPR000922">
    <property type="entry name" value="Lectin_gal-bd_dom"/>
</dbReference>
<evidence type="ECO:0000313" key="11">
    <source>
        <dbReference type="EMBL" id="KAF9588911.1"/>
    </source>
</evidence>
<dbReference type="PROSITE" id="PS01182">
    <property type="entry name" value="GLYCOSYL_HYDROL_F35"/>
    <property type="match status" value="1"/>
</dbReference>
<dbReference type="PRINTS" id="PR00742">
    <property type="entry name" value="GLHYDRLASE35"/>
</dbReference>
<comment type="catalytic activity">
    <reaction evidence="1 7">
        <text>Hydrolysis of terminal non-reducing beta-D-galactose residues in beta-D-galactosides.</text>
        <dbReference type="EC" id="3.2.1.23"/>
    </reaction>
</comment>
<evidence type="ECO:0000256" key="3">
    <source>
        <dbReference type="ARBA" id="ARBA00012756"/>
    </source>
</evidence>
<evidence type="ECO:0000256" key="6">
    <source>
        <dbReference type="ARBA" id="ARBA00023295"/>
    </source>
</evidence>
<evidence type="ECO:0000256" key="4">
    <source>
        <dbReference type="ARBA" id="ARBA00022729"/>
    </source>
</evidence>
<dbReference type="Gene3D" id="2.60.120.740">
    <property type="match status" value="1"/>
</dbReference>
<dbReference type="SUPFAM" id="SSF49785">
    <property type="entry name" value="Galactose-binding domain-like"/>
    <property type="match status" value="2"/>
</dbReference>
<dbReference type="InterPro" id="IPR019801">
    <property type="entry name" value="Glyco_hydro_35_CS"/>
</dbReference>
<keyword evidence="5 7" id="KW-0378">Hydrolase</keyword>
<dbReference type="InterPro" id="IPR017853">
    <property type="entry name" value="GH"/>
</dbReference>
<feature type="domain" description="SUEL-type lectin" evidence="10">
    <location>
        <begin position="675"/>
        <end position="756"/>
    </location>
</feature>
<dbReference type="Pfam" id="PF02140">
    <property type="entry name" value="SUEL_Lectin"/>
    <property type="match status" value="1"/>
</dbReference>
<proteinExistence type="inferred from homology"/>
<dbReference type="SUPFAM" id="SSF51445">
    <property type="entry name" value="(Trans)glycosidases"/>
    <property type="match status" value="1"/>
</dbReference>
<comment type="similarity">
    <text evidence="2 8">Belongs to the glycosyl hydrolase 35 family.</text>
</comment>
<dbReference type="PANTHER" id="PTHR23421">
    <property type="entry name" value="BETA-GALACTOSIDASE RELATED"/>
    <property type="match status" value="1"/>
</dbReference>
<dbReference type="InterPro" id="IPR041392">
    <property type="entry name" value="GHD"/>
</dbReference>
<evidence type="ECO:0000256" key="8">
    <source>
        <dbReference type="RuleBase" id="RU003679"/>
    </source>
</evidence>
<dbReference type="Proteomes" id="UP000631114">
    <property type="component" value="Unassembled WGS sequence"/>
</dbReference>
<reference evidence="11 12" key="1">
    <citation type="submission" date="2020-10" db="EMBL/GenBank/DDBJ databases">
        <title>The Coptis chinensis genome and diversification of protoberbering-type alkaloids.</title>
        <authorList>
            <person name="Wang B."/>
            <person name="Shu S."/>
            <person name="Song C."/>
            <person name="Liu Y."/>
        </authorList>
    </citation>
    <scope>NUCLEOTIDE SEQUENCE [LARGE SCALE GENOMIC DNA]</scope>
    <source>
        <strain evidence="11">HL-2020</strain>
        <tissue evidence="11">Leaf</tissue>
    </source>
</reference>
<protein>
    <recommendedName>
        <fullName evidence="3 7">Beta-galactosidase</fullName>
        <ecNumber evidence="3 7">3.2.1.23</ecNumber>
    </recommendedName>
</protein>
<dbReference type="InterPro" id="IPR048913">
    <property type="entry name" value="BetaGal_gal-bd"/>
</dbReference>
<dbReference type="CDD" id="cd22842">
    <property type="entry name" value="Gal_Rha_Lectin_BGal"/>
    <property type="match status" value="1"/>
</dbReference>
<feature type="chain" id="PRO_5032858175" description="Beta-galactosidase" evidence="9">
    <location>
        <begin position="27"/>
        <end position="758"/>
    </location>
</feature>
<dbReference type="GO" id="GO:0004565">
    <property type="term" value="F:beta-galactosidase activity"/>
    <property type="evidence" value="ECO:0007669"/>
    <property type="project" value="UniProtKB-EC"/>
</dbReference>
<evidence type="ECO:0000259" key="10">
    <source>
        <dbReference type="PROSITE" id="PS50228"/>
    </source>
</evidence>
<dbReference type="InterPro" id="IPR001944">
    <property type="entry name" value="Glycoside_Hdrlase_35"/>
</dbReference>
<evidence type="ECO:0000256" key="5">
    <source>
        <dbReference type="ARBA" id="ARBA00022801"/>
    </source>
</evidence>
<dbReference type="Pfam" id="PF17834">
    <property type="entry name" value="GHD"/>
    <property type="match status" value="1"/>
</dbReference>
<dbReference type="InterPro" id="IPR043159">
    <property type="entry name" value="Lectin_gal-bd_sf"/>
</dbReference>
<evidence type="ECO:0000313" key="12">
    <source>
        <dbReference type="Proteomes" id="UP000631114"/>
    </source>
</evidence>
<dbReference type="EMBL" id="JADFTS010000009">
    <property type="protein sequence ID" value="KAF9588911.1"/>
    <property type="molecule type" value="Genomic_DNA"/>
</dbReference>
<dbReference type="InterPro" id="IPR008979">
    <property type="entry name" value="Galactose-bd-like_sf"/>
</dbReference>
<dbReference type="OrthoDB" id="1657402at2759"/>